<dbReference type="Gene3D" id="2.40.160.50">
    <property type="entry name" value="membrane protein fhac: a member of the omp85/tpsb transporter family"/>
    <property type="match status" value="1"/>
</dbReference>
<dbReference type="Proteomes" id="UP000220102">
    <property type="component" value="Unassembled WGS sequence"/>
</dbReference>
<comment type="caution">
    <text evidence="3">The sequence shown here is derived from an EMBL/GenBank/DDBJ whole genome shotgun (WGS) entry which is preliminary data.</text>
</comment>
<keyword evidence="4" id="KW-1185">Reference proteome</keyword>
<dbReference type="AlphaFoldDB" id="A0A2A8D0E8"/>
<organism evidence="3 4">
    <name type="scientific">Longibacter salinarum</name>
    <dbReference type="NCBI Taxonomy" id="1850348"/>
    <lineage>
        <taxon>Bacteria</taxon>
        <taxon>Pseudomonadati</taxon>
        <taxon>Rhodothermota</taxon>
        <taxon>Rhodothermia</taxon>
        <taxon>Rhodothermales</taxon>
        <taxon>Salisaetaceae</taxon>
        <taxon>Longibacter</taxon>
    </lineage>
</organism>
<dbReference type="GO" id="GO:0008320">
    <property type="term" value="F:protein transmembrane transporter activity"/>
    <property type="evidence" value="ECO:0007669"/>
    <property type="project" value="TreeGrafter"/>
</dbReference>
<dbReference type="InterPro" id="IPR051544">
    <property type="entry name" value="TPS_OM_transporter"/>
</dbReference>
<evidence type="ECO:0000313" key="4">
    <source>
        <dbReference type="Proteomes" id="UP000220102"/>
    </source>
</evidence>
<dbReference type="OrthoDB" id="9770732at2"/>
<dbReference type="Pfam" id="PF03865">
    <property type="entry name" value="ShlB"/>
    <property type="match status" value="1"/>
</dbReference>
<proteinExistence type="predicted"/>
<protein>
    <recommendedName>
        <fullName evidence="2">Haemolysin activator HlyB C-terminal domain-containing protein</fullName>
    </recommendedName>
</protein>
<dbReference type="PANTHER" id="PTHR34597">
    <property type="entry name" value="SLR1661 PROTEIN"/>
    <property type="match status" value="1"/>
</dbReference>
<evidence type="ECO:0000259" key="2">
    <source>
        <dbReference type="Pfam" id="PF03865"/>
    </source>
</evidence>
<dbReference type="InterPro" id="IPR043741">
    <property type="entry name" value="DUF5686"/>
</dbReference>
<dbReference type="PANTHER" id="PTHR34597:SF3">
    <property type="entry name" value="OUTER MEMBRANE TRANSPORTER CDIB"/>
    <property type="match status" value="1"/>
</dbReference>
<evidence type="ECO:0000313" key="3">
    <source>
        <dbReference type="EMBL" id="PEN14340.1"/>
    </source>
</evidence>
<sequence length="455" mass="49382">MNVATRSYPTAYALSIALFAVSVLLLLMAIPASSQPAPPPSYQAVADSSDGNAPDAESDPKPWERRIGSVYPGRVVRTHGGDYVGNAESWPYRSTAIVDRDAPPIRYNRVEGLTIGVQRNSLDLESNDRARVFGQFGFATELNRIRATGGTEFRVYSAPRHALKFGVKGYYNTFTEDAWKTSYLENSLAGLIFGHDFFNYYQARGASVYAVQHIAQSVRLSAGVQTELQSPLRTRTTWSIFDGDGFSANPRAEAGRSTAAVFALDAGHIRDFDGLPTGGALRVSAEIGHGLSGQDDWLDSSPTEDLQYNRYTADGRVYLPTSYDTRLALRLRGGYATSDAPAQKLFYLGGIGSMRGYGQNSVIGTKSLLANAEFIIDGATLVDDILDDLYVAIHGDAGWVGQPGEAFDMNDVLPSAGFGIGLGDRAVRLDVTWPLRDVPEANSGPSIWLRITPHF</sequence>
<dbReference type="Pfam" id="PF18939">
    <property type="entry name" value="DUF5686"/>
    <property type="match status" value="1"/>
</dbReference>
<accession>A0A2A8D0E8</accession>
<dbReference type="GO" id="GO:0046819">
    <property type="term" value="P:protein secretion by the type V secretion system"/>
    <property type="evidence" value="ECO:0007669"/>
    <property type="project" value="TreeGrafter"/>
</dbReference>
<feature type="domain" description="Haemolysin activator HlyB C-terminal" evidence="2">
    <location>
        <begin position="279"/>
        <end position="422"/>
    </location>
</feature>
<dbReference type="GO" id="GO:0098046">
    <property type="term" value="C:type V protein secretion system complex"/>
    <property type="evidence" value="ECO:0007669"/>
    <property type="project" value="TreeGrafter"/>
</dbReference>
<name>A0A2A8D0E8_9BACT</name>
<dbReference type="EMBL" id="PDEQ01000002">
    <property type="protein sequence ID" value="PEN14340.1"/>
    <property type="molecule type" value="Genomic_DNA"/>
</dbReference>
<gene>
    <name evidence="3" type="ORF">CRI94_04710</name>
</gene>
<dbReference type="RefSeq" id="WP_098074521.1">
    <property type="nucleotide sequence ID" value="NZ_PDEQ01000002.1"/>
</dbReference>
<dbReference type="InterPro" id="IPR005565">
    <property type="entry name" value="Hemolysn_activator_HlyB_C"/>
</dbReference>
<evidence type="ECO:0000256" key="1">
    <source>
        <dbReference type="SAM" id="MobiDB-lite"/>
    </source>
</evidence>
<reference evidence="3 4" key="1">
    <citation type="submission" date="2017-10" db="EMBL/GenBank/DDBJ databases">
        <title>Draft genome of Longibacter Salinarum.</title>
        <authorList>
            <person name="Goh K.M."/>
            <person name="Shamsir M.S."/>
            <person name="Lim S.W."/>
        </authorList>
    </citation>
    <scope>NUCLEOTIDE SEQUENCE [LARGE SCALE GENOMIC DNA]</scope>
    <source>
        <strain evidence="3 4">KCTC 52045</strain>
    </source>
</reference>
<feature type="region of interest" description="Disordered" evidence="1">
    <location>
        <begin position="37"/>
        <end position="66"/>
    </location>
</feature>